<dbReference type="EMBL" id="JAATJV010234250">
    <property type="protein sequence ID" value="MBZ3874682.1"/>
    <property type="molecule type" value="Genomic_DNA"/>
</dbReference>
<dbReference type="PANTHER" id="PTHR48018">
    <property type="entry name" value="OLFACTORY RECEPTOR"/>
    <property type="match status" value="1"/>
</dbReference>
<evidence type="ECO:0000256" key="12">
    <source>
        <dbReference type="SAM" id="Phobius"/>
    </source>
</evidence>
<keyword evidence="11" id="KW-0807">Transducer</keyword>
<dbReference type="PRINTS" id="PR00245">
    <property type="entry name" value="OLFACTORYR"/>
</dbReference>
<dbReference type="GO" id="GO:0005886">
    <property type="term" value="C:plasma membrane"/>
    <property type="evidence" value="ECO:0007669"/>
    <property type="project" value="UniProtKB-SubCell"/>
</dbReference>
<protein>
    <submittedName>
        <fullName evidence="13">Olfactory receptor 5D16</fullName>
    </submittedName>
</protein>
<keyword evidence="6" id="KW-0552">Olfaction</keyword>
<name>A0AA41SWW3_SCICA</name>
<keyword evidence="10 13" id="KW-0675">Receptor</keyword>
<reference evidence="13" key="1">
    <citation type="submission" date="2020-03" db="EMBL/GenBank/DDBJ databases">
        <title>Studies in the Genomics of Life Span.</title>
        <authorList>
            <person name="Glass D."/>
        </authorList>
    </citation>
    <scope>NUCLEOTIDE SEQUENCE</scope>
    <source>
        <strain evidence="13">SUZIE</strain>
        <tissue evidence="13">Muscle</tissue>
    </source>
</reference>
<evidence type="ECO:0000256" key="8">
    <source>
        <dbReference type="ARBA" id="ARBA00023040"/>
    </source>
</evidence>
<proteinExistence type="inferred from homology"/>
<keyword evidence="8" id="KW-0297">G-protein coupled receptor</keyword>
<dbReference type="Proteomes" id="UP001166674">
    <property type="component" value="Unassembled WGS sequence"/>
</dbReference>
<keyword evidence="14" id="KW-1185">Reference proteome</keyword>
<evidence type="ECO:0000256" key="3">
    <source>
        <dbReference type="ARBA" id="ARBA00022475"/>
    </source>
</evidence>
<evidence type="ECO:0000256" key="1">
    <source>
        <dbReference type="ARBA" id="ARBA00004651"/>
    </source>
</evidence>
<evidence type="ECO:0000256" key="11">
    <source>
        <dbReference type="ARBA" id="ARBA00023224"/>
    </source>
</evidence>
<comment type="subcellular location">
    <subcellularLocation>
        <location evidence="1">Cell membrane</location>
        <topology evidence="1">Multi-pass membrane protein</topology>
    </subcellularLocation>
</comment>
<feature type="transmembrane region" description="Helical" evidence="12">
    <location>
        <begin position="7"/>
        <end position="27"/>
    </location>
</feature>
<sequence>MFNEVCSLLIILTSYVVIVITVIKIPSKGGCRKAFSTCGSHLAAICLCYGVILLLYCVLKSKSSLLLVKFAMMFYSMVIPMLTPLIYSLRNKDVKETLRKLVHLKVLSHS</sequence>
<dbReference type="GO" id="GO:0004984">
    <property type="term" value="F:olfactory receptor activity"/>
    <property type="evidence" value="ECO:0007669"/>
    <property type="project" value="InterPro"/>
</dbReference>
<evidence type="ECO:0000256" key="2">
    <source>
        <dbReference type="ARBA" id="ARBA00010663"/>
    </source>
</evidence>
<evidence type="ECO:0000256" key="6">
    <source>
        <dbReference type="ARBA" id="ARBA00022725"/>
    </source>
</evidence>
<dbReference type="GO" id="GO:0004930">
    <property type="term" value="F:G protein-coupled receptor activity"/>
    <property type="evidence" value="ECO:0007669"/>
    <property type="project" value="UniProtKB-KW"/>
</dbReference>
<accession>A0AA41SWW3</accession>
<organism evidence="13 14">
    <name type="scientific">Sciurus carolinensis</name>
    <name type="common">Eastern gray squirrel</name>
    <dbReference type="NCBI Taxonomy" id="30640"/>
    <lineage>
        <taxon>Eukaryota</taxon>
        <taxon>Metazoa</taxon>
        <taxon>Chordata</taxon>
        <taxon>Craniata</taxon>
        <taxon>Vertebrata</taxon>
        <taxon>Euteleostomi</taxon>
        <taxon>Mammalia</taxon>
        <taxon>Eutheria</taxon>
        <taxon>Euarchontoglires</taxon>
        <taxon>Glires</taxon>
        <taxon>Rodentia</taxon>
        <taxon>Sciuromorpha</taxon>
        <taxon>Sciuridae</taxon>
        <taxon>Sciurinae</taxon>
        <taxon>Sciurini</taxon>
        <taxon>Sciurus</taxon>
    </lineage>
</organism>
<evidence type="ECO:0000313" key="14">
    <source>
        <dbReference type="Proteomes" id="UP001166674"/>
    </source>
</evidence>
<evidence type="ECO:0000256" key="5">
    <source>
        <dbReference type="ARBA" id="ARBA00022692"/>
    </source>
</evidence>
<comment type="caution">
    <text evidence="13">The sequence shown here is derived from an EMBL/GenBank/DDBJ whole genome shotgun (WGS) entry which is preliminary data.</text>
</comment>
<dbReference type="AlphaFoldDB" id="A0AA41SWW3"/>
<gene>
    <name evidence="13" type="ORF">SUZIE_129160</name>
</gene>
<dbReference type="Pfam" id="PF13853">
    <property type="entry name" value="7tm_4"/>
    <property type="match status" value="1"/>
</dbReference>
<keyword evidence="3" id="KW-1003">Cell membrane</keyword>
<keyword evidence="5 12" id="KW-0812">Transmembrane</keyword>
<evidence type="ECO:0000256" key="7">
    <source>
        <dbReference type="ARBA" id="ARBA00022989"/>
    </source>
</evidence>
<dbReference type="FunFam" id="1.10.1220.70:FF:000001">
    <property type="entry name" value="Olfactory receptor"/>
    <property type="match status" value="1"/>
</dbReference>
<dbReference type="InterPro" id="IPR000725">
    <property type="entry name" value="Olfact_rcpt"/>
</dbReference>
<keyword evidence="7 12" id="KW-1133">Transmembrane helix</keyword>
<evidence type="ECO:0000256" key="9">
    <source>
        <dbReference type="ARBA" id="ARBA00023136"/>
    </source>
</evidence>
<evidence type="ECO:0000256" key="10">
    <source>
        <dbReference type="ARBA" id="ARBA00023170"/>
    </source>
</evidence>
<keyword evidence="9 12" id="KW-0472">Membrane</keyword>
<feature type="transmembrane region" description="Helical" evidence="12">
    <location>
        <begin position="66"/>
        <end position="87"/>
    </location>
</feature>
<keyword evidence="4" id="KW-0716">Sensory transduction</keyword>
<evidence type="ECO:0000256" key="4">
    <source>
        <dbReference type="ARBA" id="ARBA00022606"/>
    </source>
</evidence>
<feature type="transmembrane region" description="Helical" evidence="12">
    <location>
        <begin position="39"/>
        <end position="59"/>
    </location>
</feature>
<evidence type="ECO:0000313" key="13">
    <source>
        <dbReference type="EMBL" id="MBZ3874682.1"/>
    </source>
</evidence>
<comment type="similarity">
    <text evidence="2">Belongs to the G-protein coupled receptor 1 family.</text>
</comment>
<dbReference type="SUPFAM" id="SSF81321">
    <property type="entry name" value="Family A G protein-coupled receptor-like"/>
    <property type="match status" value="1"/>
</dbReference>
<dbReference type="Gene3D" id="1.20.1070.10">
    <property type="entry name" value="Rhodopsin 7-helix transmembrane proteins"/>
    <property type="match status" value="1"/>
</dbReference>